<evidence type="ECO:0000256" key="1">
    <source>
        <dbReference type="SAM" id="SignalP"/>
    </source>
</evidence>
<name>A0ABD3QIU1_9STRA</name>
<feature type="signal peptide" evidence="1">
    <location>
        <begin position="1"/>
        <end position="24"/>
    </location>
</feature>
<gene>
    <name evidence="3" type="ORF">HJC23_013886</name>
</gene>
<evidence type="ECO:0000313" key="3">
    <source>
        <dbReference type="EMBL" id="KAL3799431.1"/>
    </source>
</evidence>
<evidence type="ECO:0000313" key="4">
    <source>
        <dbReference type="Proteomes" id="UP001516023"/>
    </source>
</evidence>
<dbReference type="InterPro" id="IPR001173">
    <property type="entry name" value="Glyco_trans_2-like"/>
</dbReference>
<dbReference type="SUPFAM" id="SSF53448">
    <property type="entry name" value="Nucleotide-diphospho-sugar transferases"/>
    <property type="match status" value="1"/>
</dbReference>
<feature type="chain" id="PRO_5044758404" description="Glycosyltransferase 2-like domain-containing protein" evidence="1">
    <location>
        <begin position="25"/>
        <end position="404"/>
    </location>
</feature>
<feature type="domain" description="Glycosyltransferase 2-like" evidence="2">
    <location>
        <begin position="141"/>
        <end position="258"/>
    </location>
</feature>
<dbReference type="PANTHER" id="PTHR10859:SF91">
    <property type="entry name" value="DOLICHYL-PHOSPHATE BETA-GLUCOSYLTRANSFERASE"/>
    <property type="match status" value="1"/>
</dbReference>
<dbReference type="PANTHER" id="PTHR10859">
    <property type="entry name" value="GLYCOSYL TRANSFERASE"/>
    <property type="match status" value="1"/>
</dbReference>
<accession>A0ABD3QIU1</accession>
<keyword evidence="4" id="KW-1185">Reference proteome</keyword>
<comment type="caution">
    <text evidence="3">The sequence shown here is derived from an EMBL/GenBank/DDBJ whole genome shotgun (WGS) entry which is preliminary data.</text>
</comment>
<dbReference type="AlphaFoldDB" id="A0ABD3QIU1"/>
<organism evidence="3 4">
    <name type="scientific">Cyclotella cryptica</name>
    <dbReference type="NCBI Taxonomy" id="29204"/>
    <lineage>
        <taxon>Eukaryota</taxon>
        <taxon>Sar</taxon>
        <taxon>Stramenopiles</taxon>
        <taxon>Ochrophyta</taxon>
        <taxon>Bacillariophyta</taxon>
        <taxon>Coscinodiscophyceae</taxon>
        <taxon>Thalassiosirophycidae</taxon>
        <taxon>Stephanodiscales</taxon>
        <taxon>Stephanodiscaceae</taxon>
        <taxon>Cyclotella</taxon>
    </lineage>
</organism>
<dbReference type="Gene3D" id="3.90.550.10">
    <property type="entry name" value="Spore Coat Polysaccharide Biosynthesis Protein SpsA, Chain A"/>
    <property type="match status" value="1"/>
</dbReference>
<dbReference type="Pfam" id="PF00535">
    <property type="entry name" value="Glycos_transf_2"/>
    <property type="match status" value="1"/>
</dbReference>
<protein>
    <recommendedName>
        <fullName evidence="2">Glycosyltransferase 2-like domain-containing protein</fullName>
    </recommendedName>
</protein>
<sequence length="404" mass="45046">MRRYYDYFILLLLRASHLLVPCSAIFRRRIDAALVDVAYSTTSGSACFVAPCFDGSQKLSVQSSSFPSSRCRKWPLEIRVFQGTSENCSASRQLHYHLTILIPAFNEKNRIGHTLSKYIAFLRQSQVYQYSPTTASCKEARNRESSLDNCVTSTRSTGNVSILVVDDGSTDLTAEFVRNKSYLEAISEPPPSIDCWKVDENVKCISLSQNEGKGAAIERGMQEIATHTGTATREIVLVADADGSGDIACLNNMIEQLEMLLLCSGQNKSRTAMDAFVAGYRECNDKSLLRRLLSWGFRTAVSVIFIGCDTQARDTQCGFKLMTVSSGKALYKNLNLRRWTNDVEVLYRAKLMSIPVGECKVPWVDAEGSKLVTSTSAAITMSLVMLREIAEMRIQYTLGNWRVE</sequence>
<dbReference type="EMBL" id="JABMIG020000039">
    <property type="protein sequence ID" value="KAL3799431.1"/>
    <property type="molecule type" value="Genomic_DNA"/>
</dbReference>
<proteinExistence type="predicted"/>
<dbReference type="InterPro" id="IPR029044">
    <property type="entry name" value="Nucleotide-diphossugar_trans"/>
</dbReference>
<keyword evidence="1" id="KW-0732">Signal</keyword>
<dbReference type="Proteomes" id="UP001516023">
    <property type="component" value="Unassembled WGS sequence"/>
</dbReference>
<evidence type="ECO:0000259" key="2">
    <source>
        <dbReference type="Pfam" id="PF00535"/>
    </source>
</evidence>
<reference evidence="3 4" key="1">
    <citation type="journal article" date="2020" name="G3 (Bethesda)">
        <title>Improved Reference Genome for Cyclotella cryptica CCMP332, a Model for Cell Wall Morphogenesis, Salinity Adaptation, and Lipid Production in Diatoms (Bacillariophyta).</title>
        <authorList>
            <person name="Roberts W.R."/>
            <person name="Downey K.M."/>
            <person name="Ruck E.C."/>
            <person name="Traller J.C."/>
            <person name="Alverson A.J."/>
        </authorList>
    </citation>
    <scope>NUCLEOTIDE SEQUENCE [LARGE SCALE GENOMIC DNA]</scope>
    <source>
        <strain evidence="3 4">CCMP332</strain>
    </source>
</reference>